<dbReference type="InterPro" id="IPR036915">
    <property type="entry name" value="Cyclin-like_sf"/>
</dbReference>
<dbReference type="GO" id="GO:0005634">
    <property type="term" value="C:nucleus"/>
    <property type="evidence" value="ECO:0007669"/>
    <property type="project" value="UniProtKB-SubCell"/>
</dbReference>
<feature type="compositionally biased region" description="Basic and acidic residues" evidence="13">
    <location>
        <begin position="764"/>
        <end position="781"/>
    </location>
</feature>
<keyword evidence="16" id="KW-1185">Reference proteome</keyword>
<feature type="compositionally biased region" description="Polar residues" evidence="13">
    <location>
        <begin position="366"/>
        <end position="375"/>
    </location>
</feature>
<feature type="region of interest" description="Disordered" evidence="13">
    <location>
        <begin position="1"/>
        <end position="36"/>
    </location>
</feature>
<feature type="compositionally biased region" description="Low complexity" evidence="13">
    <location>
        <begin position="376"/>
        <end position="411"/>
    </location>
</feature>
<evidence type="ECO:0000256" key="11">
    <source>
        <dbReference type="ARBA" id="ARBA00023306"/>
    </source>
</evidence>
<feature type="compositionally biased region" description="Low complexity" evidence="13">
    <location>
        <begin position="1"/>
        <end position="32"/>
    </location>
</feature>
<evidence type="ECO:0000256" key="8">
    <source>
        <dbReference type="ARBA" id="ARBA00023127"/>
    </source>
</evidence>
<gene>
    <name evidence="15" type="ORF">pipiens_009147</name>
</gene>
<evidence type="ECO:0000256" key="12">
    <source>
        <dbReference type="RuleBase" id="RU000383"/>
    </source>
</evidence>
<feature type="domain" description="Cyclin-like" evidence="14">
    <location>
        <begin position="79"/>
        <end position="176"/>
    </location>
</feature>
<feature type="region of interest" description="Disordered" evidence="13">
    <location>
        <begin position="946"/>
        <end position="1200"/>
    </location>
</feature>
<dbReference type="InterPro" id="IPR043198">
    <property type="entry name" value="Cyclin/Ssn8"/>
</dbReference>
<keyword evidence="6" id="KW-0832">Ubl conjugation</keyword>
<dbReference type="InterPro" id="IPR013763">
    <property type="entry name" value="Cyclin-like_dom"/>
</dbReference>
<evidence type="ECO:0000256" key="6">
    <source>
        <dbReference type="ARBA" id="ARBA00022843"/>
    </source>
</evidence>
<dbReference type="Gene3D" id="1.10.472.10">
    <property type="entry name" value="Cyclin-like"/>
    <property type="match status" value="2"/>
</dbReference>
<keyword evidence="9" id="KW-0804">Transcription</keyword>
<evidence type="ECO:0000256" key="4">
    <source>
        <dbReference type="ARBA" id="ARBA00022553"/>
    </source>
</evidence>
<feature type="compositionally biased region" description="Basic and acidic residues" evidence="13">
    <location>
        <begin position="973"/>
        <end position="983"/>
    </location>
</feature>
<feature type="region of interest" description="Disordered" evidence="13">
    <location>
        <begin position="290"/>
        <end position="792"/>
    </location>
</feature>
<feature type="compositionally biased region" description="Polar residues" evidence="13">
    <location>
        <begin position="1001"/>
        <end position="1011"/>
    </location>
</feature>
<dbReference type="Pfam" id="PF21797">
    <property type="entry name" value="CycT2-like_C"/>
    <property type="match status" value="1"/>
</dbReference>
<feature type="compositionally biased region" description="Low complexity" evidence="13">
    <location>
        <begin position="333"/>
        <end position="359"/>
    </location>
</feature>
<dbReference type="SUPFAM" id="SSF47954">
    <property type="entry name" value="Cyclin-like"/>
    <property type="match status" value="2"/>
</dbReference>
<dbReference type="GO" id="GO:0051301">
    <property type="term" value="P:cell division"/>
    <property type="evidence" value="ECO:0007669"/>
    <property type="project" value="UniProtKB-KW"/>
</dbReference>
<feature type="compositionally biased region" description="Pro residues" evidence="13">
    <location>
        <begin position="1060"/>
        <end position="1070"/>
    </location>
</feature>
<evidence type="ECO:0000259" key="14">
    <source>
        <dbReference type="SMART" id="SM00385"/>
    </source>
</evidence>
<feature type="compositionally biased region" description="Low complexity" evidence="13">
    <location>
        <begin position="420"/>
        <end position="429"/>
    </location>
</feature>
<feature type="compositionally biased region" description="Low complexity" evidence="13">
    <location>
        <begin position="502"/>
        <end position="522"/>
    </location>
</feature>
<feature type="compositionally biased region" description="Low complexity" evidence="13">
    <location>
        <begin position="1145"/>
        <end position="1159"/>
    </location>
</feature>
<evidence type="ECO:0000256" key="10">
    <source>
        <dbReference type="ARBA" id="ARBA00023242"/>
    </source>
</evidence>
<dbReference type="Pfam" id="PF00134">
    <property type="entry name" value="Cyclin_N"/>
    <property type="match status" value="1"/>
</dbReference>
<feature type="compositionally biased region" description="Low complexity" evidence="13">
    <location>
        <begin position="444"/>
        <end position="457"/>
    </location>
</feature>
<keyword evidence="5" id="KW-0132">Cell division</keyword>
<dbReference type="SMART" id="SM00385">
    <property type="entry name" value="CYCLIN"/>
    <property type="match status" value="1"/>
</dbReference>
<sequence>MSSGAAAGPSGSSSNSGSSGPPTLGPGALAAAEGRSQTTSLARDDSKWYFTSEQLANSPSRRCGMDADQELMYRQRAANLIQDMGQRLQVSQLCINTAIVYMHRFYAFHSFTQFHRNSIAAAALFLAAKVEEQPRKLEHIIKVVHICLQLEAPDPLKESYAEQAQDLVFNENVLLQTLGFDVAIDHPHTHVVKTCHLVKASKDLAQTSYFMASNSLHLTTMCLQYKPTVVACFCIHLACKWSRWEIPQSNEGRHWFHYVDKTVTLDLLKQLTEEFLHIFDRCPTRLKSKMKSIRADASQSDDQGRRSASSSSAAGPSSASSSSIPRGIDDAGSSSSSSHHRSSSASHSQHSHSKQSSSSGDLLLKASQSGNHKIPSSSSSSSGNSRSRSDRPSSSQSQQQQQQQQLHQQQQMLAKMGQLPPQQQQQQQPQQPPQPQQHRMPPTSSSSSSSSSSRGASSGYGHETGSRDSKGRMMPAGTAGAPPQMPHPYGQNKMDRQKGAPSAMNVGSKSSSSSMMASLFSNAPPPVMKQPGQQPPYGSHPPSYSQSMSGRTGGGNSSNNSSESMSVPSQQQQQQFKAQQLDSSSSFRLIDDSNRIAATSAASDAMQLSTPPKQSKLSSIFSPDWKETTGEQGQQLPGKSRPAPPGMPGLNKPIKDSPSSREKKPTLPSYPDQQQQQQKQRSDTPKKDRRVDPMAVGGGQKQKSSSSSSSLKRSLESMSAPALSMPGGSSTVDPTDLLGLGGKHPSASMTASAVKRSLTGSEQVRQEDGTDFRESKVRKVEPTSPTEALFSSSFDLSNTFDKETGDSFSMFSFGDPGSLLSQPLLSDSKPSLGAGISSNSNSKSGFPSTINGIETNPALVSSLLKESLQQDSKFGILSSVTSHESGASGPMVTIPDTVNIKTEAPDMNAPATISSLLAPTTVASAASLTATNSDVLQTLTGDPLIASAKDQEDPHRIKTEKKKKKDKHKHKEKDKTKDKDREERKKHKKDKDRHRDKSDQGSDASLLSPPTATAPPGPIKIKLPKDKLNLPSLGEPEPGLKIKIPKDRLSGTGSSLAGNAPPPSSAPPNPLKLKISKDKIEHYNVSSDGGPVAGGGGYNNGSGHGHGAATTATTAGPSGSSGSHGHGHSSKKKDRDKERDKSKSSKTSSSSSSGDYSKQNGGGGGSSAAGGSSNKSSSSKQSVPSSSQQHPLAVAGSQVSHHPASFDYMQHAQAPSLLQQQQYFNQFGGAFNVQQQQQQTQQQQQMQQLLMNNSAIKMPGTTAIPQSLYYGASNTGGGGNTGKK</sequence>
<evidence type="ECO:0000313" key="15">
    <source>
        <dbReference type="EMBL" id="KAL1398210.1"/>
    </source>
</evidence>
<feature type="compositionally biased region" description="Low complexity" evidence="13">
    <location>
        <begin position="1169"/>
        <end position="1189"/>
    </location>
</feature>
<feature type="compositionally biased region" description="Low complexity" evidence="13">
    <location>
        <begin position="1107"/>
        <end position="1123"/>
    </location>
</feature>
<feature type="compositionally biased region" description="Gly residues" evidence="13">
    <location>
        <begin position="1091"/>
        <end position="1106"/>
    </location>
</feature>
<keyword evidence="4" id="KW-0597">Phosphoprotein</keyword>
<reference evidence="15 16" key="1">
    <citation type="submission" date="2024-05" db="EMBL/GenBank/DDBJ databases">
        <title>Culex pipiens pipiens assembly and annotation.</title>
        <authorList>
            <person name="Alout H."/>
            <person name="Durand T."/>
        </authorList>
    </citation>
    <scope>NUCLEOTIDE SEQUENCE [LARGE SCALE GENOMIC DNA]</scope>
    <source>
        <strain evidence="15">HA-2024</strain>
        <tissue evidence="15">Whole body</tissue>
    </source>
</reference>
<feature type="compositionally biased region" description="Low complexity" evidence="13">
    <location>
        <begin position="703"/>
        <end position="719"/>
    </location>
</feature>
<proteinExistence type="inferred from homology"/>
<dbReference type="PANTHER" id="PTHR10026">
    <property type="entry name" value="CYCLIN"/>
    <property type="match status" value="1"/>
</dbReference>
<feature type="compositionally biased region" description="Polar residues" evidence="13">
    <location>
        <begin position="596"/>
        <end position="621"/>
    </location>
</feature>
<dbReference type="InterPro" id="IPR006671">
    <property type="entry name" value="Cyclin_N"/>
</dbReference>
<protein>
    <recommendedName>
        <fullName evidence="14">Cyclin-like domain-containing protein</fullName>
    </recommendedName>
</protein>
<dbReference type="FunFam" id="1.10.472.10:FF:000009">
    <property type="entry name" value="cyclin-T2 isoform X1"/>
    <property type="match status" value="1"/>
</dbReference>
<comment type="similarity">
    <text evidence="2">Belongs to the cyclin family. Cyclin C subfamily.</text>
</comment>
<feature type="compositionally biased region" description="Basic residues" evidence="13">
    <location>
        <begin position="958"/>
        <end position="972"/>
    </location>
</feature>
<evidence type="ECO:0000256" key="7">
    <source>
        <dbReference type="ARBA" id="ARBA00023015"/>
    </source>
</evidence>
<feature type="compositionally biased region" description="Basic and acidic residues" evidence="13">
    <location>
        <begin position="653"/>
        <end position="665"/>
    </location>
</feature>
<feature type="compositionally biased region" description="Basic and acidic residues" evidence="13">
    <location>
        <begin position="1038"/>
        <end position="1049"/>
    </location>
</feature>
<keyword evidence="8 12" id="KW-0195">Cyclin</keyword>
<feature type="compositionally biased region" description="Low complexity" evidence="13">
    <location>
        <begin position="557"/>
        <end position="584"/>
    </location>
</feature>
<feature type="compositionally biased region" description="Polar residues" evidence="13">
    <location>
        <begin position="783"/>
        <end position="792"/>
    </location>
</feature>
<evidence type="ECO:0000313" key="16">
    <source>
        <dbReference type="Proteomes" id="UP001562425"/>
    </source>
</evidence>
<keyword evidence="3" id="KW-1017">Isopeptide bond</keyword>
<evidence type="ECO:0000256" key="3">
    <source>
        <dbReference type="ARBA" id="ARBA00022499"/>
    </source>
</evidence>
<comment type="subcellular location">
    <subcellularLocation>
        <location evidence="1">Nucleus</location>
    </subcellularLocation>
</comment>
<feature type="compositionally biased region" description="Basic and acidic residues" evidence="13">
    <location>
        <begin position="1133"/>
        <end position="1143"/>
    </location>
</feature>
<dbReference type="CDD" id="cd20539">
    <property type="entry name" value="CYCLIN_CCNT_rpt2"/>
    <property type="match status" value="1"/>
</dbReference>
<evidence type="ECO:0000256" key="5">
    <source>
        <dbReference type="ARBA" id="ARBA00022618"/>
    </source>
</evidence>
<name>A0ABD1DFY0_CULPP</name>
<feature type="compositionally biased region" description="Basic and acidic residues" evidence="13">
    <location>
        <begin position="680"/>
        <end position="692"/>
    </location>
</feature>
<comment type="caution">
    <text evidence="15">The sequence shown here is derived from an EMBL/GenBank/DDBJ whole genome shotgun (WGS) entry which is preliminary data.</text>
</comment>
<feature type="compositionally biased region" description="Low complexity" evidence="13">
    <location>
        <begin position="298"/>
        <end position="326"/>
    </location>
</feature>
<dbReference type="FunFam" id="1.10.472.10:FF:000004">
    <property type="entry name" value="Cyclin T2"/>
    <property type="match status" value="1"/>
</dbReference>
<keyword evidence="7" id="KW-0805">Transcription regulation</keyword>
<evidence type="ECO:0000256" key="9">
    <source>
        <dbReference type="ARBA" id="ARBA00023163"/>
    </source>
</evidence>
<evidence type="ECO:0000256" key="2">
    <source>
        <dbReference type="ARBA" id="ARBA00008638"/>
    </source>
</evidence>
<evidence type="ECO:0000256" key="13">
    <source>
        <dbReference type="SAM" id="MobiDB-lite"/>
    </source>
</evidence>
<keyword evidence="10" id="KW-0539">Nucleus</keyword>
<dbReference type="EMBL" id="JBEHCU010005976">
    <property type="protein sequence ID" value="KAL1398210.1"/>
    <property type="molecule type" value="Genomic_DNA"/>
</dbReference>
<keyword evidence="11" id="KW-0131">Cell cycle</keyword>
<evidence type="ECO:0000256" key="1">
    <source>
        <dbReference type="ARBA" id="ARBA00004123"/>
    </source>
</evidence>
<dbReference type="Proteomes" id="UP001562425">
    <property type="component" value="Unassembled WGS sequence"/>
</dbReference>
<accession>A0ABD1DFY0</accession>
<organism evidence="15 16">
    <name type="scientific">Culex pipiens pipiens</name>
    <name type="common">Northern house mosquito</name>
    <dbReference type="NCBI Taxonomy" id="38569"/>
    <lineage>
        <taxon>Eukaryota</taxon>
        <taxon>Metazoa</taxon>
        <taxon>Ecdysozoa</taxon>
        <taxon>Arthropoda</taxon>
        <taxon>Hexapoda</taxon>
        <taxon>Insecta</taxon>
        <taxon>Pterygota</taxon>
        <taxon>Neoptera</taxon>
        <taxon>Endopterygota</taxon>
        <taxon>Diptera</taxon>
        <taxon>Nematocera</taxon>
        <taxon>Culicoidea</taxon>
        <taxon>Culicidae</taxon>
        <taxon>Culicinae</taxon>
        <taxon>Culicini</taxon>
        <taxon>Culex</taxon>
        <taxon>Culex</taxon>
    </lineage>
</organism>
<dbReference type="CDD" id="cd20538">
    <property type="entry name" value="CYCLIN_CCNT_rpt1"/>
    <property type="match status" value="1"/>
</dbReference>